<dbReference type="EMBL" id="CP034550">
    <property type="protein sequence ID" value="QFZ16596.1"/>
    <property type="molecule type" value="Genomic_DNA"/>
</dbReference>
<dbReference type="AlphaFoldDB" id="A0A5Q0GR94"/>
<proteinExistence type="predicted"/>
<dbReference type="GO" id="GO:0003677">
    <property type="term" value="F:DNA binding"/>
    <property type="evidence" value="ECO:0007669"/>
    <property type="project" value="InterPro"/>
</dbReference>
<dbReference type="SMART" id="SM00530">
    <property type="entry name" value="HTH_XRE"/>
    <property type="match status" value="1"/>
</dbReference>
<dbReference type="RefSeq" id="WP_153277854.1">
    <property type="nucleotide sequence ID" value="NZ_CP034550.1"/>
</dbReference>
<dbReference type="KEGG" id="ssyi:EKG83_03135"/>
<dbReference type="InterPro" id="IPR043917">
    <property type="entry name" value="DUF5753"/>
</dbReference>
<dbReference type="CDD" id="cd00093">
    <property type="entry name" value="HTH_XRE"/>
    <property type="match status" value="1"/>
</dbReference>
<dbReference type="Pfam" id="PF19054">
    <property type="entry name" value="DUF5753"/>
    <property type="match status" value="1"/>
</dbReference>
<dbReference type="InterPro" id="IPR010982">
    <property type="entry name" value="Lambda_DNA-bd_dom_sf"/>
</dbReference>
<name>A0A5Q0GR94_SACSY</name>
<reference evidence="3" key="1">
    <citation type="journal article" date="2021" name="Curr. Microbiol.">
        <title>Complete genome of nocamycin-producing strain Saccharothrix syringae NRRL B-16468 reveals the biosynthetic potential for secondary metabolites.</title>
        <authorList>
            <person name="Mo X."/>
            <person name="Yang S."/>
        </authorList>
    </citation>
    <scope>NUCLEOTIDE SEQUENCE [LARGE SCALE GENOMIC DNA]</scope>
    <source>
        <strain evidence="3">ATCC 51364 / DSM 43886 / JCM 6844 / KCTC 9398 / NBRC 14523 / NRRL B-16468 / INA 2240</strain>
    </source>
</reference>
<keyword evidence="3" id="KW-1185">Reference proteome</keyword>
<evidence type="ECO:0000313" key="2">
    <source>
        <dbReference type="EMBL" id="QFZ16596.1"/>
    </source>
</evidence>
<gene>
    <name evidence="2" type="ORF">EKG83_03135</name>
</gene>
<evidence type="ECO:0000259" key="1">
    <source>
        <dbReference type="PROSITE" id="PS50943"/>
    </source>
</evidence>
<sequence>MLGAELREARRRAGMKVGALLEVLGFSARWLSKLESGHRQTDARNVARLLGAYHVDSETFKRVMDLCRDVDGGYLIQGHGVGGADEVSAVRRHEAAARQLFSYEAVGVPALVQSEDYMRELFGRSVHLSADEVERCVAARKARQKVLNVGVPVKRTFVVRELTLRHLSGDREVAWGQLMHLFWLGNTRKVDVRVVGQDASFGYWDLYSFTLMRSPQFRPVVHIGATPYSLLFDEPRDTGFYEESARLLLANAMGVEESRAFIAHLAEHVGESVSA</sequence>
<dbReference type="PROSITE" id="PS50943">
    <property type="entry name" value="HTH_CROC1"/>
    <property type="match status" value="1"/>
</dbReference>
<dbReference type="SUPFAM" id="SSF47413">
    <property type="entry name" value="lambda repressor-like DNA-binding domains"/>
    <property type="match status" value="1"/>
</dbReference>
<dbReference type="InterPro" id="IPR001387">
    <property type="entry name" value="Cro/C1-type_HTH"/>
</dbReference>
<dbReference type="OrthoDB" id="4285266at2"/>
<feature type="domain" description="HTH cro/C1-type" evidence="1">
    <location>
        <begin position="6"/>
        <end position="60"/>
    </location>
</feature>
<accession>A0A5Q0GR94</accession>
<protein>
    <submittedName>
        <fullName evidence="2">XRE family transcriptional regulator</fullName>
    </submittedName>
</protein>
<organism evidence="2 3">
    <name type="scientific">Saccharothrix syringae</name>
    <name type="common">Nocardiopsis syringae</name>
    <dbReference type="NCBI Taxonomy" id="103733"/>
    <lineage>
        <taxon>Bacteria</taxon>
        <taxon>Bacillati</taxon>
        <taxon>Actinomycetota</taxon>
        <taxon>Actinomycetes</taxon>
        <taxon>Pseudonocardiales</taxon>
        <taxon>Pseudonocardiaceae</taxon>
        <taxon>Saccharothrix</taxon>
    </lineage>
</organism>
<evidence type="ECO:0000313" key="3">
    <source>
        <dbReference type="Proteomes" id="UP000325787"/>
    </source>
</evidence>
<dbReference type="Gene3D" id="1.10.260.40">
    <property type="entry name" value="lambda repressor-like DNA-binding domains"/>
    <property type="match status" value="1"/>
</dbReference>
<dbReference type="Proteomes" id="UP000325787">
    <property type="component" value="Chromosome"/>
</dbReference>
<dbReference type="Pfam" id="PF13560">
    <property type="entry name" value="HTH_31"/>
    <property type="match status" value="1"/>
</dbReference>